<keyword evidence="5" id="KW-1185">Reference proteome</keyword>
<gene>
    <name evidence="4" type="primary">rfbD</name>
    <name evidence="4" type="ORF">OB236_06495</name>
</gene>
<dbReference type="Pfam" id="PF04321">
    <property type="entry name" value="RmlD_sub_bind"/>
    <property type="match status" value="1"/>
</dbReference>
<organism evidence="4 5">
    <name type="scientific">Paenibacillus baimaensis</name>
    <dbReference type="NCBI Taxonomy" id="2982185"/>
    <lineage>
        <taxon>Bacteria</taxon>
        <taxon>Bacillati</taxon>
        <taxon>Bacillota</taxon>
        <taxon>Bacilli</taxon>
        <taxon>Bacillales</taxon>
        <taxon>Paenibacillaceae</taxon>
        <taxon>Paenibacillus</taxon>
    </lineage>
</organism>
<keyword evidence="2" id="KW-0521">NADP</keyword>
<evidence type="ECO:0000256" key="2">
    <source>
        <dbReference type="RuleBase" id="RU364082"/>
    </source>
</evidence>
<accession>A0ABT2UAV8</accession>
<dbReference type="CDD" id="cd05254">
    <property type="entry name" value="dTDP_HR_like_SDR_e"/>
    <property type="match status" value="1"/>
</dbReference>
<dbReference type="InterPro" id="IPR029903">
    <property type="entry name" value="RmlD-like-bd"/>
</dbReference>
<evidence type="ECO:0000259" key="3">
    <source>
        <dbReference type="Pfam" id="PF04321"/>
    </source>
</evidence>
<dbReference type="RefSeq" id="WP_262683224.1">
    <property type="nucleotide sequence ID" value="NZ_JAOQIO010000013.1"/>
</dbReference>
<evidence type="ECO:0000256" key="1">
    <source>
        <dbReference type="ARBA" id="ARBA00010944"/>
    </source>
</evidence>
<dbReference type="EC" id="1.1.1.133" evidence="2"/>
<name>A0ABT2UAV8_9BACL</name>
<comment type="caution">
    <text evidence="4">The sequence shown here is derived from an EMBL/GenBank/DDBJ whole genome shotgun (WGS) entry which is preliminary data.</text>
</comment>
<sequence length="284" mass="31933">MRVFVTGAKGQLGNDVVKCLKEKGIEFCGVGIEELDLTDLENAAKYIRNYLPDVVVHCAAYTNVDKAESEIERCRVLNVEATATIAKVCKEIAAKLVYISTDYVFSGEDVMPYEIDSEVGPLSVYGQTKLDGEKEVLQVVEKHFIIRTSWAYGVNGENFVNSMLRISKERKIINVVSDQVGSPTFTEDLAILIVEMLQTEKYGIYHATNEGYCSWAEFAVEIFSQVGGETEINFIKSEEYITKAVRPKNSRLSTTILELKGFNRLPKWKDALRRYLLKIGAILD</sequence>
<comment type="pathway">
    <text evidence="2">Carbohydrate biosynthesis; dTDP-L-rhamnose biosynthesis.</text>
</comment>
<feature type="domain" description="RmlD-like substrate binding" evidence="3">
    <location>
        <begin position="1"/>
        <end position="276"/>
    </location>
</feature>
<evidence type="ECO:0000313" key="4">
    <source>
        <dbReference type="EMBL" id="MCU6791778.1"/>
    </source>
</evidence>
<dbReference type="InterPro" id="IPR036291">
    <property type="entry name" value="NAD(P)-bd_dom_sf"/>
</dbReference>
<dbReference type="Proteomes" id="UP001652445">
    <property type="component" value="Unassembled WGS sequence"/>
</dbReference>
<dbReference type="GO" id="GO:0008831">
    <property type="term" value="F:dTDP-4-dehydrorhamnose reductase activity"/>
    <property type="evidence" value="ECO:0007669"/>
    <property type="project" value="UniProtKB-EC"/>
</dbReference>
<comment type="function">
    <text evidence="2">Catalyzes the reduction of dTDP-6-deoxy-L-lyxo-4-hexulose to yield dTDP-L-rhamnose.</text>
</comment>
<dbReference type="Gene3D" id="3.90.25.10">
    <property type="entry name" value="UDP-galactose 4-epimerase, domain 1"/>
    <property type="match status" value="1"/>
</dbReference>
<dbReference type="PANTHER" id="PTHR10491">
    <property type="entry name" value="DTDP-4-DEHYDRORHAMNOSE REDUCTASE"/>
    <property type="match status" value="1"/>
</dbReference>
<evidence type="ECO:0000313" key="5">
    <source>
        <dbReference type="Proteomes" id="UP001652445"/>
    </source>
</evidence>
<comment type="similarity">
    <text evidence="1 2">Belongs to the dTDP-4-dehydrorhamnose reductase family.</text>
</comment>
<dbReference type="NCBIfam" id="TIGR01214">
    <property type="entry name" value="rmlD"/>
    <property type="match status" value="1"/>
</dbReference>
<dbReference type="InterPro" id="IPR005913">
    <property type="entry name" value="dTDP_dehydrorham_reduct"/>
</dbReference>
<keyword evidence="2 4" id="KW-0560">Oxidoreductase</keyword>
<dbReference type="Gene3D" id="3.40.50.720">
    <property type="entry name" value="NAD(P)-binding Rossmann-like Domain"/>
    <property type="match status" value="1"/>
</dbReference>
<reference evidence="4 5" key="1">
    <citation type="submission" date="2022-09" db="EMBL/GenBank/DDBJ databases">
        <authorList>
            <person name="Han X.L."/>
            <person name="Wang Q."/>
            <person name="Lu T."/>
        </authorList>
    </citation>
    <scope>NUCLEOTIDE SEQUENCE [LARGE SCALE GENOMIC DNA]</scope>
    <source>
        <strain evidence="4 5">WQ 127069</strain>
    </source>
</reference>
<protein>
    <recommendedName>
        <fullName evidence="2">dTDP-4-dehydrorhamnose reductase</fullName>
        <ecNumber evidence="2">1.1.1.133</ecNumber>
    </recommendedName>
</protein>
<dbReference type="PANTHER" id="PTHR10491:SF4">
    <property type="entry name" value="METHIONINE ADENOSYLTRANSFERASE 2 SUBUNIT BETA"/>
    <property type="match status" value="1"/>
</dbReference>
<proteinExistence type="inferred from homology"/>
<dbReference type="SUPFAM" id="SSF51735">
    <property type="entry name" value="NAD(P)-binding Rossmann-fold domains"/>
    <property type="match status" value="1"/>
</dbReference>
<dbReference type="EMBL" id="JAOQIO010000013">
    <property type="protein sequence ID" value="MCU6791778.1"/>
    <property type="molecule type" value="Genomic_DNA"/>
</dbReference>